<dbReference type="InterPro" id="IPR009056">
    <property type="entry name" value="Cyt_c-like_dom"/>
</dbReference>
<dbReference type="InterPro" id="IPR012218">
    <property type="entry name" value="Cyt_c_BACSU-c550-type"/>
</dbReference>
<evidence type="ECO:0000256" key="7">
    <source>
        <dbReference type="PIRSR" id="PIRSR000025-2"/>
    </source>
</evidence>
<dbReference type="GO" id="GO:0009055">
    <property type="term" value="F:electron transfer activity"/>
    <property type="evidence" value="ECO:0007669"/>
    <property type="project" value="InterPro"/>
</dbReference>
<keyword evidence="12" id="KW-1185">Reference proteome</keyword>
<keyword evidence="1" id="KW-0813">Transport</keyword>
<evidence type="ECO:0000256" key="2">
    <source>
        <dbReference type="ARBA" id="ARBA00022617"/>
    </source>
</evidence>
<feature type="compositionally biased region" description="Acidic residues" evidence="8">
    <location>
        <begin position="24"/>
        <end position="45"/>
    </location>
</feature>
<dbReference type="PIRSF" id="PIRSF000025">
    <property type="entry name" value="Cytc_Bsub_c550"/>
    <property type="match status" value="1"/>
</dbReference>
<dbReference type="PANTHER" id="PTHR37823">
    <property type="entry name" value="CYTOCHROME C-553-LIKE"/>
    <property type="match status" value="1"/>
</dbReference>
<feature type="region of interest" description="Disordered" evidence="8">
    <location>
        <begin position="21"/>
        <end position="67"/>
    </location>
</feature>
<evidence type="ECO:0000256" key="4">
    <source>
        <dbReference type="ARBA" id="ARBA00022982"/>
    </source>
</evidence>
<dbReference type="InterPro" id="IPR036909">
    <property type="entry name" value="Cyt_c-like_dom_sf"/>
</dbReference>
<dbReference type="PANTHER" id="PTHR37823:SF4">
    <property type="entry name" value="MENAQUINOL-CYTOCHROME C REDUCTASE CYTOCHROME B_C SUBUNIT"/>
    <property type="match status" value="1"/>
</dbReference>
<evidence type="ECO:0000256" key="1">
    <source>
        <dbReference type="ARBA" id="ARBA00022448"/>
    </source>
</evidence>
<evidence type="ECO:0000256" key="3">
    <source>
        <dbReference type="ARBA" id="ARBA00022723"/>
    </source>
</evidence>
<protein>
    <submittedName>
        <fullName evidence="11">Cytochrome c</fullName>
    </submittedName>
</protein>
<name>A0A838CUI2_9BACI</name>
<dbReference type="Pfam" id="PF13442">
    <property type="entry name" value="Cytochrome_CBB3"/>
    <property type="match status" value="1"/>
</dbReference>
<organism evidence="11 12">
    <name type="scientific">Halobacillus locisalis</name>
    <dbReference type="NCBI Taxonomy" id="220753"/>
    <lineage>
        <taxon>Bacteria</taxon>
        <taxon>Bacillati</taxon>
        <taxon>Bacillota</taxon>
        <taxon>Bacilli</taxon>
        <taxon>Bacillales</taxon>
        <taxon>Bacillaceae</taxon>
        <taxon>Halobacillus</taxon>
    </lineage>
</organism>
<dbReference type="GO" id="GO:0005506">
    <property type="term" value="F:iron ion binding"/>
    <property type="evidence" value="ECO:0007669"/>
    <property type="project" value="InterPro"/>
</dbReference>
<feature type="signal peptide" evidence="9">
    <location>
        <begin position="1"/>
        <end position="20"/>
    </location>
</feature>
<keyword evidence="5 7" id="KW-0408">Iron</keyword>
<keyword evidence="9" id="KW-0732">Signal</keyword>
<dbReference type="InterPro" id="IPR054782">
    <property type="entry name" value="Cytochro_C551"/>
</dbReference>
<gene>
    <name evidence="11" type="ORF">H0266_11825</name>
</gene>
<dbReference type="RefSeq" id="WP_181472579.1">
    <property type="nucleotide sequence ID" value="NZ_JACEFG010000002.1"/>
</dbReference>
<sequence length="138" mass="14080">MKKWLSAMFLVLILVLGACGGGGGDEEPAENEDSGMEEGMDEENGDTGGDSGDMEGSEEGGDTVDAEAAEAVYQNNCASCHGGDMGGGVGPALQEVGSKYSADEIVDIIKNGKGQMPAQGQVSDEDAQLVASWLATMK</sequence>
<dbReference type="EMBL" id="JACEFG010000002">
    <property type="protein sequence ID" value="MBA2175581.1"/>
    <property type="molecule type" value="Genomic_DNA"/>
</dbReference>
<dbReference type="InterPro" id="IPR051811">
    <property type="entry name" value="Cytochrome_c550/c551-like"/>
</dbReference>
<dbReference type="NCBIfam" id="NF045774">
    <property type="entry name" value="cytochro_C551"/>
    <property type="match status" value="1"/>
</dbReference>
<dbReference type="GO" id="GO:0020037">
    <property type="term" value="F:heme binding"/>
    <property type="evidence" value="ECO:0007669"/>
    <property type="project" value="InterPro"/>
</dbReference>
<feature type="domain" description="Cytochrome c" evidence="10">
    <location>
        <begin position="64"/>
        <end position="138"/>
    </location>
</feature>
<evidence type="ECO:0000256" key="9">
    <source>
        <dbReference type="SAM" id="SignalP"/>
    </source>
</evidence>
<evidence type="ECO:0000256" key="8">
    <source>
        <dbReference type="SAM" id="MobiDB-lite"/>
    </source>
</evidence>
<keyword evidence="2 6" id="KW-0349">Heme</keyword>
<feature type="binding site" description="covalent" evidence="6">
    <location>
        <position position="80"/>
    </location>
    <ligand>
        <name>heme c</name>
        <dbReference type="ChEBI" id="CHEBI:61717"/>
    </ligand>
</feature>
<reference evidence="11 12" key="1">
    <citation type="journal article" date="2004" name="Extremophiles">
        <title>Halobacillus locisalis sp. nov., a halophilic bacterium isolated from a marine solar saltern of the Yellow Sea in Korea.</title>
        <authorList>
            <person name="Yoon J.H."/>
            <person name="Kang K.H."/>
            <person name="Oh T.K."/>
            <person name="Park Y.H."/>
        </authorList>
    </citation>
    <scope>NUCLEOTIDE SEQUENCE [LARGE SCALE GENOMIC DNA]</scope>
    <source>
        <strain evidence="11 12">KCTC 3788</strain>
    </source>
</reference>
<evidence type="ECO:0000256" key="6">
    <source>
        <dbReference type="PIRSR" id="PIRSR000025-1"/>
    </source>
</evidence>
<evidence type="ECO:0000313" key="11">
    <source>
        <dbReference type="EMBL" id="MBA2175581.1"/>
    </source>
</evidence>
<feature type="binding site" description="covalent" evidence="6">
    <location>
        <position position="77"/>
    </location>
    <ligand>
        <name>heme c</name>
        <dbReference type="ChEBI" id="CHEBI:61717"/>
    </ligand>
</feature>
<comment type="PTM">
    <text evidence="6">Binds 1 heme c group covalently per subunit.</text>
</comment>
<dbReference type="GO" id="GO:0016020">
    <property type="term" value="C:membrane"/>
    <property type="evidence" value="ECO:0007669"/>
    <property type="project" value="InterPro"/>
</dbReference>
<evidence type="ECO:0000256" key="5">
    <source>
        <dbReference type="ARBA" id="ARBA00023004"/>
    </source>
</evidence>
<feature type="compositionally biased region" description="Acidic residues" evidence="8">
    <location>
        <begin position="52"/>
        <end position="67"/>
    </location>
</feature>
<proteinExistence type="predicted"/>
<dbReference type="Proteomes" id="UP000571017">
    <property type="component" value="Unassembled WGS sequence"/>
</dbReference>
<feature type="chain" id="PRO_5038482806" evidence="9">
    <location>
        <begin position="21"/>
        <end position="138"/>
    </location>
</feature>
<evidence type="ECO:0000259" key="10">
    <source>
        <dbReference type="PROSITE" id="PS51007"/>
    </source>
</evidence>
<dbReference type="AlphaFoldDB" id="A0A838CUI2"/>
<keyword evidence="4" id="KW-0249">Electron transport</keyword>
<keyword evidence="3 7" id="KW-0479">Metal-binding</keyword>
<comment type="caution">
    <text evidence="11">The sequence shown here is derived from an EMBL/GenBank/DDBJ whole genome shotgun (WGS) entry which is preliminary data.</text>
</comment>
<feature type="binding site" description="axial binding residue" evidence="7">
    <location>
        <position position="81"/>
    </location>
    <ligand>
        <name>heme c</name>
        <dbReference type="ChEBI" id="CHEBI:61717"/>
    </ligand>
    <ligandPart>
        <name>Fe</name>
        <dbReference type="ChEBI" id="CHEBI:18248"/>
    </ligandPart>
</feature>
<evidence type="ECO:0000313" key="12">
    <source>
        <dbReference type="Proteomes" id="UP000571017"/>
    </source>
</evidence>
<dbReference type="SUPFAM" id="SSF46626">
    <property type="entry name" value="Cytochrome c"/>
    <property type="match status" value="1"/>
</dbReference>
<dbReference type="PROSITE" id="PS51007">
    <property type="entry name" value="CYTC"/>
    <property type="match status" value="1"/>
</dbReference>
<feature type="binding site" description="axial binding residue" evidence="7">
    <location>
        <position position="116"/>
    </location>
    <ligand>
        <name>heme c</name>
        <dbReference type="ChEBI" id="CHEBI:61717"/>
    </ligand>
    <ligandPart>
        <name>Fe</name>
        <dbReference type="ChEBI" id="CHEBI:18248"/>
    </ligandPart>
</feature>
<accession>A0A838CUI2</accession>
<dbReference type="Gene3D" id="1.10.760.10">
    <property type="entry name" value="Cytochrome c-like domain"/>
    <property type="match status" value="1"/>
</dbReference>
<dbReference type="PROSITE" id="PS51257">
    <property type="entry name" value="PROKAR_LIPOPROTEIN"/>
    <property type="match status" value="1"/>
</dbReference>